<comment type="function">
    <text evidence="3">Catalyzes two sequential steps in the biosynthesis of coenzyme A. In the first step cysteine is conjugated to 4'-phosphopantothenate to form 4-phosphopantothenoylcysteine. In the second step the latter compound is decarboxylated to form 4'-phosphopantotheine.</text>
</comment>
<accession>C8NG04</accession>
<dbReference type="InterPro" id="IPR036551">
    <property type="entry name" value="Flavin_trans-like"/>
</dbReference>
<dbReference type="GO" id="GO:0071513">
    <property type="term" value="C:phosphopantothenoylcysteine decarboxylase complex"/>
    <property type="evidence" value="ECO:0007669"/>
    <property type="project" value="TreeGrafter"/>
</dbReference>
<dbReference type="GO" id="GO:0015937">
    <property type="term" value="P:coenzyme A biosynthetic process"/>
    <property type="evidence" value="ECO:0007669"/>
    <property type="project" value="UniProtKB-UniRule"/>
</dbReference>
<comment type="catalytic activity">
    <reaction evidence="3 4">
        <text>(R)-4'-phosphopantothenate + L-cysteine + CTP = N-[(R)-4-phosphopantothenoyl]-L-cysteine + CMP + diphosphate + H(+)</text>
        <dbReference type="Rhea" id="RHEA:19397"/>
        <dbReference type="ChEBI" id="CHEBI:10986"/>
        <dbReference type="ChEBI" id="CHEBI:15378"/>
        <dbReference type="ChEBI" id="CHEBI:33019"/>
        <dbReference type="ChEBI" id="CHEBI:35235"/>
        <dbReference type="ChEBI" id="CHEBI:37563"/>
        <dbReference type="ChEBI" id="CHEBI:59458"/>
        <dbReference type="ChEBI" id="CHEBI:60377"/>
        <dbReference type="EC" id="6.3.2.5"/>
    </reaction>
</comment>
<dbReference type="EC" id="6.3.2.5" evidence="3"/>
<dbReference type="Gene3D" id="3.40.50.10300">
    <property type="entry name" value="CoaB-like"/>
    <property type="match status" value="1"/>
</dbReference>
<keyword evidence="3" id="KW-0460">Magnesium</keyword>
<comment type="catalytic activity">
    <reaction evidence="3 4">
        <text>N-[(R)-4-phosphopantothenoyl]-L-cysteine + H(+) = (R)-4'-phosphopantetheine + CO2</text>
        <dbReference type="Rhea" id="RHEA:16793"/>
        <dbReference type="ChEBI" id="CHEBI:15378"/>
        <dbReference type="ChEBI" id="CHEBI:16526"/>
        <dbReference type="ChEBI" id="CHEBI:59458"/>
        <dbReference type="ChEBI" id="CHEBI:61723"/>
        <dbReference type="EC" id="4.1.1.36"/>
    </reaction>
</comment>
<comment type="pathway">
    <text evidence="3 4">Cofactor biosynthesis; coenzyme A biosynthesis; CoA from (R)-pantothenate: step 2/5.</text>
</comment>
<evidence type="ECO:0000256" key="3">
    <source>
        <dbReference type="HAMAP-Rule" id="MF_02225"/>
    </source>
</evidence>
<dbReference type="RefSeq" id="WP_005606818.1">
    <property type="nucleotide sequence ID" value="NZ_CP102283.1"/>
</dbReference>
<evidence type="ECO:0000313" key="7">
    <source>
        <dbReference type="EMBL" id="EEW37490.1"/>
    </source>
</evidence>
<dbReference type="EMBL" id="ACKZ01000016">
    <property type="protein sequence ID" value="EEW37490.1"/>
    <property type="molecule type" value="Genomic_DNA"/>
</dbReference>
<keyword evidence="3" id="KW-0511">Multifunctional enzyme</keyword>
<keyword evidence="3 4" id="KW-0436">Ligase</keyword>
<dbReference type="GO" id="GO:0015941">
    <property type="term" value="P:pantothenate catabolic process"/>
    <property type="evidence" value="ECO:0007669"/>
    <property type="project" value="InterPro"/>
</dbReference>
<keyword evidence="3" id="KW-0479">Metal-binding</keyword>
<dbReference type="NCBIfam" id="TIGR00521">
    <property type="entry name" value="coaBC_dfp"/>
    <property type="match status" value="1"/>
</dbReference>
<feature type="domain" description="Flavoprotein" evidence="5">
    <location>
        <begin position="5"/>
        <end position="175"/>
    </location>
</feature>
<feature type="binding site" evidence="3">
    <location>
        <position position="328"/>
    </location>
    <ligand>
        <name>CTP</name>
        <dbReference type="ChEBI" id="CHEBI:37563"/>
    </ligand>
</feature>
<dbReference type="Pfam" id="PF04127">
    <property type="entry name" value="DFP"/>
    <property type="match status" value="1"/>
</dbReference>
<dbReference type="eggNOG" id="COG0452">
    <property type="taxonomic scope" value="Bacteria"/>
</dbReference>
<comment type="caution">
    <text evidence="7">The sequence shown here is derived from an EMBL/GenBank/DDBJ whole genome shotgun (WGS) entry which is preliminary data.</text>
</comment>
<comment type="cofactor">
    <cofactor evidence="3">
        <name>FMN</name>
        <dbReference type="ChEBI" id="CHEBI:58210"/>
    </cofactor>
    <text evidence="3">Binds 1 FMN per subunit.</text>
</comment>
<dbReference type="SUPFAM" id="SSF102645">
    <property type="entry name" value="CoaB-like"/>
    <property type="match status" value="1"/>
</dbReference>
<dbReference type="Gene3D" id="3.40.50.1950">
    <property type="entry name" value="Flavin prenyltransferase-like"/>
    <property type="match status" value="1"/>
</dbReference>
<comment type="caution">
    <text evidence="3">Lacks conserved residue(s) required for the propagation of feature annotation.</text>
</comment>
<feature type="domain" description="DNA/pantothenate metabolism flavoprotein C-terminal" evidence="6">
    <location>
        <begin position="188"/>
        <end position="399"/>
    </location>
</feature>
<keyword evidence="3 4" id="KW-0288">FMN</keyword>
<evidence type="ECO:0000256" key="4">
    <source>
        <dbReference type="RuleBase" id="RU364078"/>
    </source>
</evidence>
<keyword evidence="2 3" id="KW-0456">Lyase</keyword>
<dbReference type="Pfam" id="PF02441">
    <property type="entry name" value="Flavoprotein"/>
    <property type="match status" value="1"/>
</dbReference>
<evidence type="ECO:0000256" key="2">
    <source>
        <dbReference type="ARBA" id="ARBA00023239"/>
    </source>
</evidence>
<reference evidence="7 8" key="1">
    <citation type="submission" date="2009-08" db="EMBL/GenBank/DDBJ databases">
        <authorList>
            <person name="Muzny D."/>
            <person name="Qin X."/>
            <person name="Deng J."/>
            <person name="Jiang H."/>
            <person name="Liu Y."/>
            <person name="Qu J."/>
            <person name="Song X.-Z."/>
            <person name="Zhang L."/>
            <person name="Thornton R."/>
            <person name="Coyle M."/>
            <person name="Francisco L."/>
            <person name="Jackson L."/>
            <person name="Javaid M."/>
            <person name="Korchina V."/>
            <person name="Kovar C."/>
            <person name="Mata R."/>
            <person name="Mathew T."/>
            <person name="Ngo R."/>
            <person name="Nguyen L."/>
            <person name="Nguyen N."/>
            <person name="Okwuonu G."/>
            <person name="Ongeri F."/>
            <person name="Pham C."/>
            <person name="Simmons D."/>
            <person name="Wilczek-Boney K."/>
            <person name="Hale W."/>
            <person name="Jakkamsetti A."/>
            <person name="Pham P."/>
            <person name="Ruth R."/>
            <person name="San Lucas F."/>
            <person name="Warren J."/>
            <person name="Zhang J."/>
            <person name="Zhao Z."/>
            <person name="Zhou C."/>
            <person name="Zhu D."/>
            <person name="Lee S."/>
            <person name="Bess C."/>
            <person name="Blankenburg K."/>
            <person name="Forbes L."/>
            <person name="Fu Q."/>
            <person name="Gubbala S."/>
            <person name="Hirani K."/>
            <person name="Jayaseelan J.C."/>
            <person name="Lara F."/>
            <person name="Munidasa M."/>
            <person name="Palculict T."/>
            <person name="Patil S."/>
            <person name="Pu L.-L."/>
            <person name="Saada N."/>
            <person name="Tang L."/>
            <person name="Weissenberger G."/>
            <person name="Zhu Y."/>
            <person name="Hemphill L."/>
            <person name="Shang Y."/>
            <person name="Youmans B."/>
            <person name="Ayvaz T."/>
            <person name="Ross M."/>
            <person name="Santibanez J."/>
            <person name="Aqrawi P."/>
            <person name="Gross S."/>
            <person name="Joshi V."/>
            <person name="Fowler G."/>
            <person name="Nazareth L."/>
            <person name="Reid J."/>
            <person name="Worley K."/>
            <person name="Petrosino J."/>
            <person name="Highlander S."/>
            <person name="Gibbs R."/>
        </authorList>
    </citation>
    <scope>NUCLEOTIDE SEQUENCE [LARGE SCALE GENOMIC DNA]</scope>
    <source>
        <strain evidence="7 8">ATCC 49175</strain>
    </source>
</reference>
<dbReference type="InterPro" id="IPR007085">
    <property type="entry name" value="DNA/pantothenate-metab_flavo_C"/>
</dbReference>
<dbReference type="HOGENOM" id="CLU_033319_0_1_9"/>
<dbReference type="SUPFAM" id="SSF52507">
    <property type="entry name" value="Homo-oligomeric flavin-containing Cys decarboxylases, HFCD"/>
    <property type="match status" value="1"/>
</dbReference>
<evidence type="ECO:0000259" key="5">
    <source>
        <dbReference type="Pfam" id="PF02441"/>
    </source>
</evidence>
<comment type="similarity">
    <text evidence="3 4">In the N-terminal section; belongs to the HFCD (homo-oligomeric flavin containing Cys decarboxylase) superfamily.</text>
</comment>
<dbReference type="Proteomes" id="UP000005926">
    <property type="component" value="Unassembled WGS sequence"/>
</dbReference>
<feature type="binding site" evidence="3">
    <location>
        <position position="281"/>
    </location>
    <ligand>
        <name>CTP</name>
        <dbReference type="ChEBI" id="CHEBI:37563"/>
    </ligand>
</feature>
<dbReference type="GO" id="GO:0004633">
    <property type="term" value="F:phosphopantothenoylcysteine decarboxylase activity"/>
    <property type="evidence" value="ECO:0007669"/>
    <property type="project" value="UniProtKB-UniRule"/>
</dbReference>
<comment type="similarity">
    <text evidence="3 4">In the C-terminal section; belongs to the PPC synthetase family.</text>
</comment>
<proteinExistence type="inferred from homology"/>
<dbReference type="PANTHER" id="PTHR14359">
    <property type="entry name" value="HOMO-OLIGOMERIC FLAVIN CONTAINING CYS DECARBOXYLASE FAMILY"/>
    <property type="match status" value="1"/>
</dbReference>
<comment type="pathway">
    <text evidence="3 4">Cofactor biosynthesis; coenzyme A biosynthesis; CoA from (R)-pantothenate: step 3/5.</text>
</comment>
<keyword evidence="1 3" id="KW-0210">Decarboxylase</keyword>
<dbReference type="InterPro" id="IPR003382">
    <property type="entry name" value="Flavoprotein"/>
</dbReference>
<feature type="binding site" evidence="3">
    <location>
        <position position="346"/>
    </location>
    <ligand>
        <name>CTP</name>
        <dbReference type="ChEBI" id="CHEBI:37563"/>
    </ligand>
</feature>
<evidence type="ECO:0000256" key="1">
    <source>
        <dbReference type="ARBA" id="ARBA00022793"/>
    </source>
</evidence>
<keyword evidence="8" id="KW-1185">Reference proteome</keyword>
<protein>
    <recommendedName>
        <fullName evidence="3">Coenzyme A biosynthesis bifunctional protein CoaBC</fullName>
    </recommendedName>
    <alternativeName>
        <fullName evidence="3">DNA/pantothenate metabolism flavoprotein</fullName>
    </alternativeName>
    <alternativeName>
        <fullName evidence="3">Phosphopantothenoylcysteine synthetase/decarboxylase</fullName>
        <shortName evidence="3">PPCS-PPCDC</shortName>
    </alternativeName>
    <domain>
        <recommendedName>
            <fullName evidence="3">Phosphopantothenoylcysteine decarboxylase</fullName>
            <shortName evidence="3">PPC decarboxylase</shortName>
            <shortName evidence="3">PPC-DC</shortName>
            <ecNumber evidence="3">4.1.1.36</ecNumber>
        </recommendedName>
        <alternativeName>
            <fullName evidence="3">CoaC</fullName>
        </alternativeName>
    </domain>
    <domain>
        <recommendedName>
            <fullName evidence="3">Phosphopantothenate--cysteine ligase</fullName>
            <ecNumber evidence="3">6.3.2.5</ecNumber>
        </recommendedName>
        <alternativeName>
            <fullName evidence="3">CoaB</fullName>
        </alternativeName>
        <alternativeName>
            <fullName evidence="3">Phosphopantothenoylcysteine synthetase</fullName>
            <shortName evidence="3">PPC synthetase</shortName>
            <shortName evidence="3">PPC-S</shortName>
        </alternativeName>
    </domain>
</protein>
<dbReference type="HAMAP" id="MF_02225">
    <property type="entry name" value="CoaBC"/>
    <property type="match status" value="1"/>
</dbReference>
<keyword evidence="3 4" id="KW-0285">Flavoprotein</keyword>
<dbReference type="UniPathway" id="UPA00241">
    <property type="reaction ID" value="UER00353"/>
</dbReference>
<sequence length="405" mass="44510">MWKGKNVTVFVTGGIAAFKAATLVRLFVKAGANVEVAMTKSACEFITPLTFQVLTKNKVHIDTFDEDEANKVQHIHLADQTDVAIVVPATANTIAKMANGIADNFVTSTLLATTAPIYVVPAMNEHMWENPATVRNVKQLVEDGKSVIEPATGFLAEGYDGKGRLPEPEEIFEQVTFFESRREYKSPLEGKTILITAGGTKERIDPVRYISNDSSGKMGYALAKAASILGAKVQLVSTTKQLKVPYGVQVTYVESALEMHDAVTQLFPKTDIAVMVAAVSDYYVAKRSNQKIKKQQNESGLMLELLENPDILKKLGHSKREGQVVIGFAAETTNVLEYAKAKLEKKKADVIIANDVSNSRIGFNSDHHQVTLLTKDGHIVNLPEKSKEELALNIWESLLEEKIIH</sequence>
<name>C8NG04_9LACT</name>
<dbReference type="InterPro" id="IPR005252">
    <property type="entry name" value="CoaBC"/>
</dbReference>
<dbReference type="GeneID" id="78412813"/>
<feature type="binding site" evidence="3">
    <location>
        <begin position="309"/>
        <end position="312"/>
    </location>
    <ligand>
        <name>CTP</name>
        <dbReference type="ChEBI" id="CHEBI:37563"/>
    </ligand>
</feature>
<comment type="cofactor">
    <cofactor evidence="3">
        <name>Mg(2+)</name>
        <dbReference type="ChEBI" id="CHEBI:18420"/>
    </cofactor>
</comment>
<feature type="binding site" evidence="3">
    <location>
        <position position="291"/>
    </location>
    <ligand>
        <name>CTP</name>
        <dbReference type="ChEBI" id="CHEBI:37563"/>
    </ligand>
</feature>
<dbReference type="STRING" id="638301.HMPREF0444_0849"/>
<dbReference type="InterPro" id="IPR035929">
    <property type="entry name" value="CoaB-like_sf"/>
</dbReference>
<dbReference type="EC" id="4.1.1.36" evidence="3"/>
<dbReference type="GO" id="GO:0004632">
    <property type="term" value="F:phosphopantothenate--cysteine ligase activity"/>
    <property type="evidence" value="ECO:0007669"/>
    <property type="project" value="UniProtKB-UniRule"/>
</dbReference>
<dbReference type="GO" id="GO:0010181">
    <property type="term" value="F:FMN binding"/>
    <property type="evidence" value="ECO:0007669"/>
    <property type="project" value="UniProtKB-UniRule"/>
</dbReference>
<dbReference type="GO" id="GO:0046872">
    <property type="term" value="F:metal ion binding"/>
    <property type="evidence" value="ECO:0007669"/>
    <property type="project" value="UniProtKB-KW"/>
</dbReference>
<feature type="binding site" evidence="3">
    <location>
        <position position="342"/>
    </location>
    <ligand>
        <name>CTP</name>
        <dbReference type="ChEBI" id="CHEBI:37563"/>
    </ligand>
</feature>
<evidence type="ECO:0000259" key="6">
    <source>
        <dbReference type="Pfam" id="PF04127"/>
    </source>
</evidence>
<gene>
    <name evidence="3 7" type="primary">coaBC</name>
    <name evidence="7" type="ORF">HMPREF0444_0849</name>
</gene>
<feature type="region of interest" description="Phosphopantothenate--cysteine ligase" evidence="3">
    <location>
        <begin position="193"/>
        <end position="405"/>
    </location>
</feature>
<evidence type="ECO:0000313" key="8">
    <source>
        <dbReference type="Proteomes" id="UP000005926"/>
    </source>
</evidence>
<dbReference type="PANTHER" id="PTHR14359:SF6">
    <property type="entry name" value="PHOSPHOPANTOTHENOYLCYSTEINE DECARBOXYLASE"/>
    <property type="match status" value="1"/>
</dbReference>
<dbReference type="AlphaFoldDB" id="C8NG04"/>
<comment type="function">
    <text evidence="4">Catalyzes two steps in the biosynthesis of coenzyme A. In the first step cysteine is conjugated to 4'-phosphopantothenate to form 4-phosphopantothenoylcysteine, in the latter compound is decarboxylated to form 4'-phosphopantotheine.</text>
</comment>
<organism evidence="7 8">
    <name type="scientific">Granulicatella adiacens ATCC 49175</name>
    <dbReference type="NCBI Taxonomy" id="638301"/>
    <lineage>
        <taxon>Bacteria</taxon>
        <taxon>Bacillati</taxon>
        <taxon>Bacillota</taxon>
        <taxon>Bacilli</taxon>
        <taxon>Lactobacillales</taxon>
        <taxon>Carnobacteriaceae</taxon>
        <taxon>Granulicatella</taxon>
    </lineage>
</organism>
<feature type="region of interest" description="Phosphopantothenoylcysteine decarboxylase" evidence="3">
    <location>
        <begin position="1"/>
        <end position="192"/>
    </location>
</feature>